<protein>
    <submittedName>
        <fullName evidence="2">Unnamed protein product</fullName>
    </submittedName>
</protein>
<proteinExistence type="predicted"/>
<feature type="signal peptide" evidence="1">
    <location>
        <begin position="1"/>
        <end position="17"/>
    </location>
</feature>
<dbReference type="EMBL" id="BSXT01001399">
    <property type="protein sequence ID" value="GMF42078.1"/>
    <property type="molecule type" value="Genomic_DNA"/>
</dbReference>
<name>A0A9W6XNU7_9STRA</name>
<reference evidence="2" key="1">
    <citation type="submission" date="2023-04" db="EMBL/GenBank/DDBJ databases">
        <title>Phytophthora fragariaefolia NBRC 109709.</title>
        <authorList>
            <person name="Ichikawa N."/>
            <person name="Sato H."/>
            <person name="Tonouchi N."/>
        </authorList>
    </citation>
    <scope>NUCLEOTIDE SEQUENCE</scope>
    <source>
        <strain evidence="2">NBRC 109709</strain>
    </source>
</reference>
<evidence type="ECO:0000313" key="3">
    <source>
        <dbReference type="Proteomes" id="UP001165121"/>
    </source>
</evidence>
<comment type="caution">
    <text evidence="2">The sequence shown here is derived from an EMBL/GenBank/DDBJ whole genome shotgun (WGS) entry which is preliminary data.</text>
</comment>
<dbReference type="AlphaFoldDB" id="A0A9W6XNU7"/>
<organism evidence="2 3">
    <name type="scientific">Phytophthora fragariaefolia</name>
    <dbReference type="NCBI Taxonomy" id="1490495"/>
    <lineage>
        <taxon>Eukaryota</taxon>
        <taxon>Sar</taxon>
        <taxon>Stramenopiles</taxon>
        <taxon>Oomycota</taxon>
        <taxon>Peronosporomycetes</taxon>
        <taxon>Peronosporales</taxon>
        <taxon>Peronosporaceae</taxon>
        <taxon>Phytophthora</taxon>
    </lineage>
</organism>
<evidence type="ECO:0000256" key="1">
    <source>
        <dbReference type="SAM" id="SignalP"/>
    </source>
</evidence>
<keyword evidence="1" id="KW-0732">Signal</keyword>
<sequence>MVVTVIVVIHGIQLVTLESTRRGAQPDGKIFLKLDVSTQQRPTTYRRLVSQLNRIDQRAAFTPITINSFEDWEAEKLGKFNKGMYCYSTSEVLLK</sequence>
<accession>A0A9W6XNU7</accession>
<dbReference type="Proteomes" id="UP001165121">
    <property type="component" value="Unassembled WGS sequence"/>
</dbReference>
<keyword evidence="3" id="KW-1185">Reference proteome</keyword>
<feature type="chain" id="PRO_5040868598" evidence="1">
    <location>
        <begin position="18"/>
        <end position="95"/>
    </location>
</feature>
<evidence type="ECO:0000313" key="2">
    <source>
        <dbReference type="EMBL" id="GMF42078.1"/>
    </source>
</evidence>
<gene>
    <name evidence="2" type="ORF">Pfra01_001361600</name>
</gene>